<dbReference type="Pfam" id="PF19420">
    <property type="entry name" value="DDAH_eukar"/>
    <property type="match status" value="1"/>
</dbReference>
<keyword evidence="4" id="KW-1185">Reference proteome</keyword>
<dbReference type="Proteomes" id="UP001597460">
    <property type="component" value="Unassembled WGS sequence"/>
</dbReference>
<name>A0ABW5JLQ3_9BACT</name>
<dbReference type="InterPro" id="IPR033199">
    <property type="entry name" value="DDAH-like"/>
</dbReference>
<evidence type="ECO:0000256" key="1">
    <source>
        <dbReference type="ARBA" id="ARBA00008532"/>
    </source>
</evidence>
<comment type="caution">
    <text evidence="3">The sequence shown here is derived from an EMBL/GenBank/DDBJ whole genome shotgun (WGS) entry which is preliminary data.</text>
</comment>
<dbReference type="PANTHER" id="PTHR12737:SF9">
    <property type="entry name" value="DIMETHYLARGININASE"/>
    <property type="match status" value="1"/>
</dbReference>
<evidence type="ECO:0000256" key="2">
    <source>
        <dbReference type="ARBA" id="ARBA00022801"/>
    </source>
</evidence>
<dbReference type="SUPFAM" id="SSF55909">
    <property type="entry name" value="Pentein"/>
    <property type="match status" value="1"/>
</dbReference>
<reference evidence="4" key="1">
    <citation type="journal article" date="2019" name="Int. J. Syst. Evol. Microbiol.">
        <title>The Global Catalogue of Microorganisms (GCM) 10K type strain sequencing project: providing services to taxonomists for standard genome sequencing and annotation.</title>
        <authorList>
            <consortium name="The Broad Institute Genomics Platform"/>
            <consortium name="The Broad Institute Genome Sequencing Center for Infectious Disease"/>
            <person name="Wu L."/>
            <person name="Ma J."/>
        </authorList>
    </citation>
    <scope>NUCLEOTIDE SEQUENCE [LARGE SCALE GENOMIC DNA]</scope>
    <source>
        <strain evidence="4">KCTC 52042</strain>
    </source>
</reference>
<gene>
    <name evidence="3" type="ORF">ACFSVN_08845</name>
</gene>
<proteinExistence type="inferred from homology"/>
<dbReference type="EMBL" id="JBHULI010000024">
    <property type="protein sequence ID" value="MFD2532549.1"/>
    <property type="molecule type" value="Genomic_DNA"/>
</dbReference>
<dbReference type="Gene3D" id="3.75.10.10">
    <property type="entry name" value="L-arginine/glycine Amidinotransferase, Chain A"/>
    <property type="match status" value="1"/>
</dbReference>
<dbReference type="PANTHER" id="PTHR12737">
    <property type="entry name" value="DIMETHYLARGININE DIMETHYLAMINOHYDROLASE"/>
    <property type="match status" value="1"/>
</dbReference>
<accession>A0ABW5JLQ3</accession>
<sequence>MFKKAIVRKPCPNLASGITTSNLGKPDYHKALLQHARYVDALKDLGLEVDVLEADNRFPDSVFVEDVAVCIGNLGVITRPGAGSRRDEITLIKEVISSNFDHVESIKEPGTLEGGDVMMADNTFYVGLSDRTNKPGIDQFRNIMKEFNYSVHQVPLGDILHLKTGISYLEDNNLLLTAEMNEIDLFSSFNKIIVPDEEAYAANSIWINGTVVIPAGFPVTKQKIEAAGYKTVQIEMTEFEKLDGGLSCLSLRF</sequence>
<evidence type="ECO:0000313" key="4">
    <source>
        <dbReference type="Proteomes" id="UP001597460"/>
    </source>
</evidence>
<organism evidence="3 4">
    <name type="scientific">Gracilimonas halophila</name>
    <dbReference type="NCBI Taxonomy" id="1834464"/>
    <lineage>
        <taxon>Bacteria</taxon>
        <taxon>Pseudomonadati</taxon>
        <taxon>Balneolota</taxon>
        <taxon>Balneolia</taxon>
        <taxon>Balneolales</taxon>
        <taxon>Balneolaceae</taxon>
        <taxon>Gracilimonas</taxon>
    </lineage>
</organism>
<protein>
    <submittedName>
        <fullName evidence="3">Dimethylarginine dimethylaminohydrolase family protein</fullName>
    </submittedName>
</protein>
<comment type="similarity">
    <text evidence="1">Belongs to the DDAH family.</text>
</comment>
<dbReference type="RefSeq" id="WP_390301151.1">
    <property type="nucleotide sequence ID" value="NZ_JBHULI010000024.1"/>
</dbReference>
<keyword evidence="2" id="KW-0378">Hydrolase</keyword>
<evidence type="ECO:0000313" key="3">
    <source>
        <dbReference type="EMBL" id="MFD2532549.1"/>
    </source>
</evidence>